<dbReference type="AlphaFoldDB" id="A0AAP3AJQ9"/>
<feature type="signal peptide" evidence="1">
    <location>
        <begin position="1"/>
        <end position="19"/>
    </location>
</feature>
<protein>
    <recommendedName>
        <fullName evidence="4">Auto-transporter adhesin head GIN domain-containing protein</fullName>
    </recommendedName>
</protein>
<proteinExistence type="predicted"/>
<dbReference type="EMBL" id="JAOZYT010000006">
    <property type="protein sequence ID" value="MCW0523025.1"/>
    <property type="molecule type" value="Genomic_DNA"/>
</dbReference>
<evidence type="ECO:0008006" key="4">
    <source>
        <dbReference type="Google" id="ProtNLM"/>
    </source>
</evidence>
<dbReference type="RefSeq" id="WP_064969937.1">
    <property type="nucleotide sequence ID" value="NZ_CP029760.1"/>
</dbReference>
<evidence type="ECO:0000256" key="1">
    <source>
        <dbReference type="SAM" id="SignalP"/>
    </source>
</evidence>
<feature type="chain" id="PRO_5043038823" description="Auto-transporter adhesin head GIN domain-containing protein" evidence="1">
    <location>
        <begin position="20"/>
        <end position="186"/>
    </location>
</feature>
<dbReference type="Proteomes" id="UP001207440">
    <property type="component" value="Unassembled WGS sequence"/>
</dbReference>
<accession>A0AAP3AJQ9</accession>
<comment type="caution">
    <text evidence="2">The sequence shown here is derived from an EMBL/GenBank/DDBJ whole genome shotgun (WGS) entry which is preliminary data.</text>
</comment>
<reference evidence="2" key="1">
    <citation type="submission" date="2022-10" db="EMBL/GenBank/DDBJ databases">
        <title>Sifting through the core-genome to identify putative cross-protective antigens against Riemerella anatipestifer.</title>
        <authorList>
            <person name="Zheng X."/>
            <person name="Zhang W."/>
        </authorList>
    </citation>
    <scope>NUCLEOTIDE SEQUENCE</scope>
    <source>
        <strain evidence="2">ZWRA178</strain>
    </source>
</reference>
<evidence type="ECO:0000313" key="2">
    <source>
        <dbReference type="EMBL" id="MCW0523025.1"/>
    </source>
</evidence>
<evidence type="ECO:0000313" key="3">
    <source>
        <dbReference type="Proteomes" id="UP001207440"/>
    </source>
</evidence>
<name>A0AAP3AJQ9_RIEAN</name>
<keyword evidence="1" id="KW-0732">Signal</keyword>
<organism evidence="2 3">
    <name type="scientific">Riemerella anatipestifer</name>
    <name type="common">Moraxella anatipestifer</name>
    <dbReference type="NCBI Taxonomy" id="34085"/>
    <lineage>
        <taxon>Bacteria</taxon>
        <taxon>Pseudomonadati</taxon>
        <taxon>Bacteroidota</taxon>
        <taxon>Flavobacteriia</taxon>
        <taxon>Flavobacteriales</taxon>
        <taxon>Weeksellaceae</taxon>
        <taxon>Riemerella</taxon>
    </lineage>
</organism>
<sequence>MKKILLALFFIAAITVSKAQSILGKYEQSTLVAPNEYRDSENDVVITKDAKSSKKIWIANLIPNQRIFAILHTKGNGNIIYSVPKQLAGNYRVNMGCVTFKEHDDDDDGEEGKLIISLNNKNNCFGLNQKDYDAPVSIGKGGIKAGGVTVGSNGTISTGSVDIKRGNIKVNPKEVMAGIQYIGYKK</sequence>
<gene>
    <name evidence="2" type="ORF">OKE68_01655</name>
</gene>